<dbReference type="Gene3D" id="1.10.150.20">
    <property type="entry name" value="5' to 3' exonuclease, C-terminal subdomain"/>
    <property type="match status" value="1"/>
</dbReference>
<keyword evidence="5" id="KW-0741">SOS mutagenesis</keyword>
<name>A0A0C1MTM1_9RICK</name>
<dbReference type="Pfam" id="PF13438">
    <property type="entry name" value="DUF4113"/>
    <property type="match status" value="1"/>
</dbReference>
<dbReference type="AlphaFoldDB" id="A0A0C1MTM1"/>
<evidence type="ECO:0000256" key="2">
    <source>
        <dbReference type="ARBA" id="ARBA00011245"/>
    </source>
</evidence>
<dbReference type="GO" id="GO:0005829">
    <property type="term" value="C:cytosol"/>
    <property type="evidence" value="ECO:0007669"/>
    <property type="project" value="TreeGrafter"/>
</dbReference>
<dbReference type="SUPFAM" id="SSF56672">
    <property type="entry name" value="DNA/RNA polymerases"/>
    <property type="match status" value="1"/>
</dbReference>
<organism evidence="11 12">
    <name type="scientific">Candidatus Jidaibacter acanthamoebae</name>
    <dbReference type="NCBI Taxonomy" id="86105"/>
    <lineage>
        <taxon>Bacteria</taxon>
        <taxon>Pseudomonadati</taxon>
        <taxon>Pseudomonadota</taxon>
        <taxon>Alphaproteobacteria</taxon>
        <taxon>Rickettsiales</taxon>
        <taxon>Candidatus Midichloriaceae</taxon>
        <taxon>Candidatus Jidaibacter</taxon>
    </lineage>
</organism>
<keyword evidence="6" id="KW-0234">DNA repair</keyword>
<comment type="similarity">
    <text evidence="1">Belongs to the DNA polymerase type-Y family.</text>
</comment>
<dbReference type="InterPro" id="IPR050116">
    <property type="entry name" value="DNA_polymerase-Y"/>
</dbReference>
<dbReference type="GO" id="GO:0003684">
    <property type="term" value="F:damaged DNA binding"/>
    <property type="evidence" value="ECO:0007669"/>
    <property type="project" value="InterPro"/>
</dbReference>
<dbReference type="InterPro" id="IPR043128">
    <property type="entry name" value="Rev_trsase/Diguanyl_cyclase"/>
</dbReference>
<accession>A0A0C1MTM1</accession>
<dbReference type="Pfam" id="PF11799">
    <property type="entry name" value="IMS_C"/>
    <property type="match status" value="1"/>
</dbReference>
<comment type="catalytic activity">
    <reaction evidence="9">
        <text>DNA(n) + a 2'-deoxyribonucleoside 5'-triphosphate = DNA(n+1) + diphosphate</text>
        <dbReference type="Rhea" id="RHEA:22508"/>
        <dbReference type="Rhea" id="RHEA-COMP:17339"/>
        <dbReference type="Rhea" id="RHEA-COMP:17340"/>
        <dbReference type="ChEBI" id="CHEBI:33019"/>
        <dbReference type="ChEBI" id="CHEBI:61560"/>
        <dbReference type="ChEBI" id="CHEBI:173112"/>
        <dbReference type="EC" id="2.7.7.7"/>
    </reaction>
</comment>
<keyword evidence="7" id="KW-0742">SOS response</keyword>
<feature type="domain" description="UmuC" evidence="10">
    <location>
        <begin position="9"/>
        <end position="189"/>
    </location>
</feature>
<protein>
    <recommendedName>
        <fullName evidence="3">DNA-directed DNA polymerase</fullName>
        <ecNumber evidence="3">2.7.7.7</ecNumber>
    </recommendedName>
</protein>
<proteinExistence type="inferred from homology"/>
<evidence type="ECO:0000256" key="8">
    <source>
        <dbReference type="ARBA" id="ARBA00025589"/>
    </source>
</evidence>
<dbReference type="Gene3D" id="3.40.1170.60">
    <property type="match status" value="1"/>
</dbReference>
<dbReference type="Pfam" id="PF00817">
    <property type="entry name" value="IMS"/>
    <property type="match status" value="1"/>
</dbReference>
<dbReference type="InterPro" id="IPR043502">
    <property type="entry name" value="DNA/RNA_pol_sf"/>
</dbReference>
<dbReference type="STRING" id="86105.NF27_DS00040"/>
<dbReference type="PANTHER" id="PTHR11076:SF34">
    <property type="entry name" value="PROTEIN UMUC"/>
    <property type="match status" value="1"/>
</dbReference>
<evidence type="ECO:0000256" key="6">
    <source>
        <dbReference type="ARBA" id="ARBA00023204"/>
    </source>
</evidence>
<dbReference type="Gene3D" id="3.30.70.270">
    <property type="match status" value="1"/>
</dbReference>
<dbReference type="Gene3D" id="3.30.1490.100">
    <property type="entry name" value="DNA polymerase, Y-family, little finger domain"/>
    <property type="match status" value="1"/>
</dbReference>
<gene>
    <name evidence="11" type="primary">umuC_2</name>
    <name evidence="11" type="ORF">NF27_DS00040</name>
</gene>
<dbReference type="InterPro" id="IPR036775">
    <property type="entry name" value="DNA_pol_Y-fam_lit_finger_sf"/>
</dbReference>
<dbReference type="PANTHER" id="PTHR11076">
    <property type="entry name" value="DNA REPAIR POLYMERASE UMUC / TRANSFERASE FAMILY MEMBER"/>
    <property type="match status" value="1"/>
</dbReference>
<dbReference type="InterPro" id="IPR017961">
    <property type="entry name" value="DNA_pol_Y-fam_little_finger"/>
</dbReference>
<comment type="function">
    <text evidence="8">Poorly processive, error-prone DNA polymerase involved in untargeted mutagenesis. Copies undamaged DNA at stalled replication forks, which arise in vivo from mismatched or misaligned primer ends. These misaligned primers can be extended by PolIV. Exhibits no 3'-5' exonuclease (proofreading) activity. May be involved in translesional synthesis, in conjunction with the beta clamp from PolIII.</text>
</comment>
<dbReference type="InterPro" id="IPR025188">
    <property type="entry name" value="DUF4113"/>
</dbReference>
<dbReference type="Proteomes" id="UP000031258">
    <property type="component" value="Unassembled WGS sequence"/>
</dbReference>
<dbReference type="GO" id="GO:0042276">
    <property type="term" value="P:error-prone translesion synthesis"/>
    <property type="evidence" value="ECO:0007669"/>
    <property type="project" value="TreeGrafter"/>
</dbReference>
<keyword evidence="4" id="KW-0227">DNA damage</keyword>
<evidence type="ECO:0000259" key="10">
    <source>
        <dbReference type="PROSITE" id="PS50173"/>
    </source>
</evidence>
<dbReference type="GO" id="GO:0003887">
    <property type="term" value="F:DNA-directed DNA polymerase activity"/>
    <property type="evidence" value="ECO:0007669"/>
    <property type="project" value="UniProtKB-EC"/>
</dbReference>
<evidence type="ECO:0000256" key="4">
    <source>
        <dbReference type="ARBA" id="ARBA00022763"/>
    </source>
</evidence>
<evidence type="ECO:0000313" key="11">
    <source>
        <dbReference type="EMBL" id="KIE05432.1"/>
    </source>
</evidence>
<evidence type="ECO:0000256" key="7">
    <source>
        <dbReference type="ARBA" id="ARBA00023236"/>
    </source>
</evidence>
<keyword evidence="12" id="KW-1185">Reference proteome</keyword>
<dbReference type="EMBL" id="JSWE01000095">
    <property type="protein sequence ID" value="KIE05432.1"/>
    <property type="molecule type" value="Genomic_DNA"/>
</dbReference>
<evidence type="ECO:0000256" key="1">
    <source>
        <dbReference type="ARBA" id="ARBA00010945"/>
    </source>
</evidence>
<comment type="caution">
    <text evidence="11">The sequence shown here is derived from an EMBL/GenBank/DDBJ whole genome shotgun (WGS) entry which is preliminary data.</text>
</comment>
<sequence length="424" mass="48047">MLVLMSKVIALIDCNNFYVSCERLFNPSYIGKPVVVLSNNDGCVVSRSNESKLLGIPMGAPYFKFEEICRRHKIITHSSNYELYGDISQRVMATLEAFVPDMEVYSIDEAFVDLTGILDPLTFCIMLRRKVMLWTGIPVSIGISYTKTLAKAAGEVAKKSESGVGVLFNVEDIDITLKALSIYDVWGIGKQWGTRLELKFNIRTAYDLKQASPKFIREHFSVVMERIIYELNGIACLELEEIEAKKSISSTRTFGRSVSEIRELREAVASYTANAARKLRMQNSKVYSLYVYIRTDYYKNTTQYNNGKVVELVYPTSDTGLLINAAIKGLEAVYKSGFQYKKAGVILLNIVQDSYLQQDILEEYSHTHKKRSKALMQAVDLLNKKYGRGTIQHAAEGIKKEWKVKAELLSPRYSTRWDELKGVG</sequence>
<evidence type="ECO:0000256" key="9">
    <source>
        <dbReference type="ARBA" id="ARBA00049244"/>
    </source>
</evidence>
<evidence type="ECO:0000313" key="12">
    <source>
        <dbReference type="Proteomes" id="UP000031258"/>
    </source>
</evidence>
<evidence type="ECO:0000256" key="5">
    <source>
        <dbReference type="ARBA" id="ARBA00023199"/>
    </source>
</evidence>
<evidence type="ECO:0000256" key="3">
    <source>
        <dbReference type="ARBA" id="ARBA00012417"/>
    </source>
</evidence>
<comment type="subunit">
    <text evidence="2">Monomer.</text>
</comment>
<dbReference type="SUPFAM" id="SSF100879">
    <property type="entry name" value="Lesion bypass DNA polymerase (Y-family), little finger domain"/>
    <property type="match status" value="1"/>
</dbReference>
<dbReference type="PATRIC" id="fig|86105.3.peg.799"/>
<reference evidence="11 12" key="1">
    <citation type="submission" date="2014-11" db="EMBL/GenBank/DDBJ databases">
        <title>A Rickettsiales Symbiont of Amoebae With Ancient Features.</title>
        <authorList>
            <person name="Schulz F."/>
            <person name="Martijn J."/>
            <person name="Wascher F."/>
            <person name="Kostanjsek R."/>
            <person name="Ettema T.J."/>
            <person name="Horn M."/>
        </authorList>
    </citation>
    <scope>NUCLEOTIDE SEQUENCE [LARGE SCALE GENOMIC DNA]</scope>
    <source>
        <strain evidence="11 12">UWC36</strain>
    </source>
</reference>
<dbReference type="EC" id="2.7.7.7" evidence="3"/>
<dbReference type="GO" id="GO:0006281">
    <property type="term" value="P:DNA repair"/>
    <property type="evidence" value="ECO:0007669"/>
    <property type="project" value="UniProtKB-KW"/>
</dbReference>
<dbReference type="CDD" id="cd01700">
    <property type="entry name" value="PolY_Pol_V_umuC"/>
    <property type="match status" value="1"/>
</dbReference>
<dbReference type="PROSITE" id="PS50173">
    <property type="entry name" value="UMUC"/>
    <property type="match status" value="1"/>
</dbReference>
<dbReference type="InterPro" id="IPR001126">
    <property type="entry name" value="UmuC"/>
</dbReference>
<dbReference type="GO" id="GO:0009432">
    <property type="term" value="P:SOS response"/>
    <property type="evidence" value="ECO:0007669"/>
    <property type="project" value="UniProtKB-KW"/>
</dbReference>